<feature type="region of interest" description="Disordered" evidence="1">
    <location>
        <begin position="90"/>
        <end position="124"/>
    </location>
</feature>
<gene>
    <name evidence="2" type="ORF">BDV96DRAFT_474782</name>
</gene>
<accession>A0A6A5YKZ6</accession>
<feature type="compositionally biased region" description="Acidic residues" evidence="1">
    <location>
        <begin position="111"/>
        <end position="122"/>
    </location>
</feature>
<evidence type="ECO:0000256" key="1">
    <source>
        <dbReference type="SAM" id="MobiDB-lite"/>
    </source>
</evidence>
<feature type="non-terminal residue" evidence="2">
    <location>
        <position position="147"/>
    </location>
</feature>
<reference evidence="2" key="1">
    <citation type="journal article" date="2020" name="Stud. Mycol.">
        <title>101 Dothideomycetes genomes: a test case for predicting lifestyles and emergence of pathogens.</title>
        <authorList>
            <person name="Haridas S."/>
            <person name="Albert R."/>
            <person name="Binder M."/>
            <person name="Bloem J."/>
            <person name="Labutti K."/>
            <person name="Salamov A."/>
            <person name="Andreopoulos B."/>
            <person name="Baker S."/>
            <person name="Barry K."/>
            <person name="Bills G."/>
            <person name="Bluhm B."/>
            <person name="Cannon C."/>
            <person name="Castanera R."/>
            <person name="Culley D."/>
            <person name="Daum C."/>
            <person name="Ezra D."/>
            <person name="Gonzalez J."/>
            <person name="Henrissat B."/>
            <person name="Kuo A."/>
            <person name="Liang C."/>
            <person name="Lipzen A."/>
            <person name="Lutzoni F."/>
            <person name="Magnuson J."/>
            <person name="Mondo S."/>
            <person name="Nolan M."/>
            <person name="Ohm R."/>
            <person name="Pangilinan J."/>
            <person name="Park H.-J."/>
            <person name="Ramirez L."/>
            <person name="Alfaro M."/>
            <person name="Sun H."/>
            <person name="Tritt A."/>
            <person name="Yoshinaga Y."/>
            <person name="Zwiers L.-H."/>
            <person name="Turgeon B."/>
            <person name="Goodwin S."/>
            <person name="Spatafora J."/>
            <person name="Crous P."/>
            <person name="Grigoriev I."/>
        </authorList>
    </citation>
    <scope>NUCLEOTIDE SEQUENCE</scope>
    <source>
        <strain evidence="2">CBS 627.86</strain>
    </source>
</reference>
<feature type="region of interest" description="Disordered" evidence="1">
    <location>
        <begin position="15"/>
        <end position="75"/>
    </location>
</feature>
<evidence type="ECO:0000313" key="2">
    <source>
        <dbReference type="EMBL" id="KAF2107822.1"/>
    </source>
</evidence>
<dbReference type="OrthoDB" id="3797735at2759"/>
<proteinExistence type="predicted"/>
<name>A0A6A5YKZ6_9PLEO</name>
<keyword evidence="3" id="KW-1185">Reference proteome</keyword>
<dbReference type="AlphaFoldDB" id="A0A6A5YKZ6"/>
<evidence type="ECO:0000313" key="3">
    <source>
        <dbReference type="Proteomes" id="UP000799770"/>
    </source>
</evidence>
<dbReference type="Proteomes" id="UP000799770">
    <property type="component" value="Unassembled WGS sequence"/>
</dbReference>
<dbReference type="EMBL" id="ML977351">
    <property type="protein sequence ID" value="KAF2107822.1"/>
    <property type="molecule type" value="Genomic_DNA"/>
</dbReference>
<organism evidence="2 3">
    <name type="scientific">Lophiotrema nucula</name>
    <dbReference type="NCBI Taxonomy" id="690887"/>
    <lineage>
        <taxon>Eukaryota</taxon>
        <taxon>Fungi</taxon>
        <taxon>Dikarya</taxon>
        <taxon>Ascomycota</taxon>
        <taxon>Pezizomycotina</taxon>
        <taxon>Dothideomycetes</taxon>
        <taxon>Pleosporomycetidae</taxon>
        <taxon>Pleosporales</taxon>
        <taxon>Lophiotremataceae</taxon>
        <taxon>Lophiotrema</taxon>
    </lineage>
</organism>
<protein>
    <submittedName>
        <fullName evidence="2">Uncharacterized protein</fullName>
    </submittedName>
</protein>
<sequence length="147" mass="15516">MAPRSALVELSYTVDSASEDEMARDSLNAMPTPDSNAENKAPARKARGKAAQTSKTAPAKKAVGKAKITARRASGGSVLGVKKQNVAVAKKAGAKRGRKALAERETGNGSDTEEVDEFAAEEEVVKPVEARKSRRGRPAKAKVVEEE</sequence>